<evidence type="ECO:0000313" key="2">
    <source>
        <dbReference type="Proteomes" id="UP000638648"/>
    </source>
</evidence>
<dbReference type="Proteomes" id="UP000638648">
    <property type="component" value="Unassembled WGS sequence"/>
</dbReference>
<keyword evidence="2" id="KW-1185">Reference proteome</keyword>
<reference evidence="1" key="1">
    <citation type="submission" date="2020-10" db="EMBL/GenBank/DDBJ databases">
        <title>Sequencing the genomes of 1000 actinobacteria strains.</title>
        <authorList>
            <person name="Klenk H.-P."/>
        </authorList>
    </citation>
    <scope>NUCLEOTIDE SEQUENCE</scope>
    <source>
        <strain evidence="1">DSM 45354</strain>
    </source>
</reference>
<dbReference type="EMBL" id="JADBEM010000001">
    <property type="protein sequence ID" value="MBE1607014.1"/>
    <property type="molecule type" value="Genomic_DNA"/>
</dbReference>
<evidence type="ECO:0000313" key="1">
    <source>
        <dbReference type="EMBL" id="MBE1607014.1"/>
    </source>
</evidence>
<comment type="caution">
    <text evidence="1">The sequence shown here is derived from an EMBL/GenBank/DDBJ whole genome shotgun (WGS) entry which is preliminary data.</text>
</comment>
<gene>
    <name evidence="1" type="ORF">HEB94_003862</name>
</gene>
<organism evidence="1 2">
    <name type="scientific">Actinopolymorpha pittospori</name>
    <dbReference type="NCBI Taxonomy" id="648752"/>
    <lineage>
        <taxon>Bacteria</taxon>
        <taxon>Bacillati</taxon>
        <taxon>Actinomycetota</taxon>
        <taxon>Actinomycetes</taxon>
        <taxon>Propionibacteriales</taxon>
        <taxon>Actinopolymorphaceae</taxon>
        <taxon>Actinopolymorpha</taxon>
    </lineage>
</organism>
<dbReference type="SUPFAM" id="SSF51182">
    <property type="entry name" value="RmlC-like cupins"/>
    <property type="match status" value="1"/>
</dbReference>
<name>A0A927MUS8_9ACTN</name>
<dbReference type="Gene3D" id="2.60.120.10">
    <property type="entry name" value="Jelly Rolls"/>
    <property type="match status" value="1"/>
</dbReference>
<proteinExistence type="predicted"/>
<accession>A0A927MUS8</accession>
<dbReference type="InterPro" id="IPR014710">
    <property type="entry name" value="RmlC-like_jellyroll"/>
</dbReference>
<dbReference type="CDD" id="cd06990">
    <property type="entry name" value="cupin_DUF861"/>
    <property type="match status" value="1"/>
</dbReference>
<dbReference type="RefSeq" id="WP_192751025.1">
    <property type="nucleotide sequence ID" value="NZ_BAABJL010000151.1"/>
</dbReference>
<protein>
    <submittedName>
        <fullName evidence="1">Cupin superfamily protein</fullName>
    </submittedName>
</protein>
<dbReference type="AlphaFoldDB" id="A0A927MUS8"/>
<sequence>MSSLEVKSFNTPDETRPVADKGAAELVTLAGDHTVLKASFEPGWHWAEHVRSIAGTQSCRSPHLLFCVSGRMHLKMDDGTEGEFGANDVARIEPGHDAWVVGDKPCVIVDFGASPAYPMAARPAASARA</sequence>
<dbReference type="InterPro" id="IPR011051">
    <property type="entry name" value="RmlC_Cupin_sf"/>
</dbReference>